<comment type="subcellular location">
    <subcellularLocation>
        <location evidence="1">Endoplasmic reticulum membrane</location>
        <topology evidence="1">Multi-pass membrane protein</topology>
    </subcellularLocation>
</comment>
<evidence type="ECO:0000256" key="10">
    <source>
        <dbReference type="ARBA" id="ARBA00023157"/>
    </source>
</evidence>
<evidence type="ECO:0000256" key="4">
    <source>
        <dbReference type="ARBA" id="ARBA00022692"/>
    </source>
</evidence>
<feature type="domain" description="Vitamin K epoxide reductase" evidence="13">
    <location>
        <begin position="7"/>
        <end position="151"/>
    </location>
</feature>
<reference evidence="14" key="1">
    <citation type="submission" date="2013-05" db="EMBL/GenBank/DDBJ databases">
        <authorList>
            <person name="Yim A.K.Y."/>
            <person name="Chan T.F."/>
            <person name="Ji K.M."/>
            <person name="Liu X.Y."/>
            <person name="Zhou J.W."/>
            <person name="Li R.Q."/>
            <person name="Yang K.Y."/>
            <person name="Li J."/>
            <person name="Li M."/>
            <person name="Law P.T.W."/>
            <person name="Wu Y.L."/>
            <person name="Cai Z.L."/>
            <person name="Qin H."/>
            <person name="Bao Y."/>
            <person name="Leung R.K.K."/>
            <person name="Ng P.K.S."/>
            <person name="Zou J."/>
            <person name="Zhong X.J."/>
            <person name="Ran P.X."/>
            <person name="Zhong N.S."/>
            <person name="Liu Z.G."/>
            <person name="Tsui S.K.W."/>
        </authorList>
    </citation>
    <scope>NUCLEOTIDE SEQUENCE</scope>
    <source>
        <strain evidence="14">Derf</strain>
        <tissue evidence="14">Whole organism</tissue>
    </source>
</reference>
<keyword evidence="9 12" id="KW-0472">Membrane</keyword>
<dbReference type="GO" id="GO:0042373">
    <property type="term" value="P:vitamin K metabolic process"/>
    <property type="evidence" value="ECO:0007669"/>
    <property type="project" value="InterPro"/>
</dbReference>
<dbReference type="InterPro" id="IPR012932">
    <property type="entry name" value="VKOR"/>
</dbReference>
<evidence type="ECO:0000256" key="7">
    <source>
        <dbReference type="ARBA" id="ARBA00022989"/>
    </source>
</evidence>
<keyword evidence="6" id="KW-0256">Endoplasmic reticulum</keyword>
<gene>
    <name evidence="14" type="primary">VKORC1L1</name>
    <name evidence="14" type="ORF">DERF_012270</name>
</gene>
<keyword evidence="4 12" id="KW-0812">Transmembrane</keyword>
<evidence type="ECO:0000313" key="15">
    <source>
        <dbReference type="Proteomes" id="UP000790347"/>
    </source>
</evidence>
<proteinExistence type="inferred from homology"/>
<dbReference type="EC" id="1.17.4.4" evidence="3"/>
<evidence type="ECO:0000256" key="12">
    <source>
        <dbReference type="SAM" id="Phobius"/>
    </source>
</evidence>
<keyword evidence="5" id="KW-0874">Quinone</keyword>
<dbReference type="GO" id="GO:0048038">
    <property type="term" value="F:quinone binding"/>
    <property type="evidence" value="ECO:0007669"/>
    <property type="project" value="UniProtKB-KW"/>
</dbReference>
<accession>A0A922KY44</accession>
<keyword evidence="15" id="KW-1185">Reference proteome</keyword>
<keyword evidence="7 12" id="KW-1133">Transmembrane helix</keyword>
<organism evidence="14 15">
    <name type="scientific">Dermatophagoides farinae</name>
    <name type="common">American house dust mite</name>
    <dbReference type="NCBI Taxonomy" id="6954"/>
    <lineage>
        <taxon>Eukaryota</taxon>
        <taxon>Metazoa</taxon>
        <taxon>Ecdysozoa</taxon>
        <taxon>Arthropoda</taxon>
        <taxon>Chelicerata</taxon>
        <taxon>Arachnida</taxon>
        <taxon>Acari</taxon>
        <taxon>Acariformes</taxon>
        <taxon>Sarcoptiformes</taxon>
        <taxon>Astigmata</taxon>
        <taxon>Psoroptidia</taxon>
        <taxon>Analgoidea</taxon>
        <taxon>Pyroglyphidae</taxon>
        <taxon>Dermatophagoidinae</taxon>
        <taxon>Dermatophagoides</taxon>
    </lineage>
</organism>
<keyword evidence="10" id="KW-1015">Disulfide bond</keyword>
<comment type="caution">
    <text evidence="14">The sequence shown here is derived from an EMBL/GenBank/DDBJ whole genome shotgun (WGS) entry which is preliminary data.</text>
</comment>
<dbReference type="InterPro" id="IPR042406">
    <property type="entry name" value="VKORC1/VKORC1L1"/>
</dbReference>
<dbReference type="GO" id="GO:0005789">
    <property type="term" value="C:endoplasmic reticulum membrane"/>
    <property type="evidence" value="ECO:0007669"/>
    <property type="project" value="UniProtKB-SubCell"/>
</dbReference>
<evidence type="ECO:0000256" key="1">
    <source>
        <dbReference type="ARBA" id="ARBA00004477"/>
    </source>
</evidence>
<sequence>MELQRKLHRTDRILMVIIAVGFLLNTYALYVELKHEYDPSYQALCDVNSVISCTKVITTKWGKGFGILPESVAFRNPIFGFVFYTLMLLMIMAIKPNIIVCKSIIFLAILSNLATIYLSILMIYIIQYFCLICIISYIVNFLLLIYSIVRYQLLKQLKSKSKLR</sequence>
<evidence type="ECO:0000256" key="11">
    <source>
        <dbReference type="ARBA" id="ARBA00023284"/>
    </source>
</evidence>
<feature type="transmembrane region" description="Helical" evidence="12">
    <location>
        <begin position="78"/>
        <end position="94"/>
    </location>
</feature>
<dbReference type="Gene3D" id="1.20.1440.130">
    <property type="entry name" value="VKOR domain"/>
    <property type="match status" value="1"/>
</dbReference>
<dbReference type="InterPro" id="IPR038354">
    <property type="entry name" value="VKOR_sf"/>
</dbReference>
<evidence type="ECO:0000256" key="8">
    <source>
        <dbReference type="ARBA" id="ARBA00023002"/>
    </source>
</evidence>
<protein>
    <recommendedName>
        <fullName evidence="3">vitamin-K-epoxide reductase (warfarin-sensitive)</fullName>
        <ecNumber evidence="3">1.17.4.4</ecNumber>
    </recommendedName>
</protein>
<name>A0A922KY44_DERFA</name>
<dbReference type="Proteomes" id="UP000790347">
    <property type="component" value="Unassembled WGS sequence"/>
</dbReference>
<feature type="transmembrane region" description="Helical" evidence="12">
    <location>
        <begin position="126"/>
        <end position="149"/>
    </location>
</feature>
<evidence type="ECO:0000256" key="6">
    <source>
        <dbReference type="ARBA" id="ARBA00022824"/>
    </source>
</evidence>
<evidence type="ECO:0000256" key="9">
    <source>
        <dbReference type="ARBA" id="ARBA00023136"/>
    </source>
</evidence>
<dbReference type="GO" id="GO:0047057">
    <property type="term" value="F:vitamin-K-epoxide reductase (warfarin-sensitive) activity"/>
    <property type="evidence" value="ECO:0007669"/>
    <property type="project" value="UniProtKB-EC"/>
</dbReference>
<comment type="similarity">
    <text evidence="2">Belongs to the VKOR family.</text>
</comment>
<evidence type="ECO:0000256" key="5">
    <source>
        <dbReference type="ARBA" id="ARBA00022719"/>
    </source>
</evidence>
<dbReference type="CDD" id="cd12917">
    <property type="entry name" value="VKOR_euk"/>
    <property type="match status" value="1"/>
</dbReference>
<keyword evidence="8" id="KW-0560">Oxidoreductase</keyword>
<keyword evidence="11" id="KW-0676">Redox-active center</keyword>
<reference evidence="14" key="2">
    <citation type="journal article" date="2022" name="Res Sq">
        <title>Comparative Genomics Reveals Insights into the Divergent Evolution of Astigmatic Mites and Household Pest Adaptations.</title>
        <authorList>
            <person name="Xiong Q."/>
            <person name="Wan A.T.-Y."/>
            <person name="Liu X.-Y."/>
            <person name="Fung C.S.-H."/>
            <person name="Xiao X."/>
            <person name="Malainual N."/>
            <person name="Hou J."/>
            <person name="Wang L."/>
            <person name="Wang M."/>
            <person name="Yang K."/>
            <person name="Cui Y."/>
            <person name="Leung E."/>
            <person name="Nong W."/>
            <person name="Shin S.-K."/>
            <person name="Au S."/>
            <person name="Jeong K.Y."/>
            <person name="Chew F.T."/>
            <person name="Hui J."/>
            <person name="Leung T.F."/>
            <person name="Tungtrongchitr A."/>
            <person name="Zhong N."/>
            <person name="Liu Z."/>
            <person name="Tsui S."/>
        </authorList>
    </citation>
    <scope>NUCLEOTIDE SEQUENCE</scope>
    <source>
        <strain evidence="14">Derf</strain>
        <tissue evidence="14">Whole organism</tissue>
    </source>
</reference>
<dbReference type="EMBL" id="ASGP02000006">
    <property type="protein sequence ID" value="KAH9501422.1"/>
    <property type="molecule type" value="Genomic_DNA"/>
</dbReference>
<evidence type="ECO:0000313" key="14">
    <source>
        <dbReference type="EMBL" id="KAH9501422.1"/>
    </source>
</evidence>
<dbReference type="Pfam" id="PF07884">
    <property type="entry name" value="VKOR"/>
    <property type="match status" value="1"/>
</dbReference>
<dbReference type="PANTHER" id="PTHR14519:SF8">
    <property type="entry name" value="VITAMIN K EPOXIDE REDUCTASE COMPLEX SUBUNIT 1"/>
    <property type="match status" value="1"/>
</dbReference>
<dbReference type="SMART" id="SM00756">
    <property type="entry name" value="VKc"/>
    <property type="match status" value="1"/>
</dbReference>
<feature type="transmembrane region" description="Helical" evidence="12">
    <location>
        <begin position="12"/>
        <end position="30"/>
    </location>
</feature>
<evidence type="ECO:0000256" key="3">
    <source>
        <dbReference type="ARBA" id="ARBA00012278"/>
    </source>
</evidence>
<feature type="transmembrane region" description="Helical" evidence="12">
    <location>
        <begin position="99"/>
        <end position="120"/>
    </location>
</feature>
<dbReference type="AlphaFoldDB" id="A0A922KY44"/>
<evidence type="ECO:0000256" key="2">
    <source>
        <dbReference type="ARBA" id="ARBA00006214"/>
    </source>
</evidence>
<evidence type="ECO:0000259" key="13">
    <source>
        <dbReference type="SMART" id="SM00756"/>
    </source>
</evidence>
<dbReference type="PANTHER" id="PTHR14519">
    <property type="entry name" value="VITAMIN K EPOXIDE REDUCTASE COMPLEX, SUBUNIT 1"/>
    <property type="match status" value="1"/>
</dbReference>